<evidence type="ECO:0000313" key="2">
    <source>
        <dbReference type="Proteomes" id="UP000187013"/>
    </source>
</evidence>
<proteinExistence type="predicted"/>
<dbReference type="GO" id="GO:0005085">
    <property type="term" value="F:guanyl-nucleotide exchange factor activity"/>
    <property type="evidence" value="ECO:0007669"/>
    <property type="project" value="InterPro"/>
</dbReference>
<dbReference type="OrthoDB" id="4059796at2759"/>
<dbReference type="InterPro" id="IPR040144">
    <property type="entry name" value="RAP1GDS1"/>
</dbReference>
<dbReference type="AlphaFoldDB" id="A0A1Q3AGW9"/>
<dbReference type="Proteomes" id="UP000187013">
    <property type="component" value="Unassembled WGS sequence"/>
</dbReference>
<protein>
    <submittedName>
        <fullName evidence="1">Uncharacterized protein</fullName>
    </submittedName>
</protein>
<accession>A0A1Q3AGW9</accession>
<organism evidence="1 2">
    <name type="scientific">Zygosaccharomyces rouxii</name>
    <dbReference type="NCBI Taxonomy" id="4956"/>
    <lineage>
        <taxon>Eukaryota</taxon>
        <taxon>Fungi</taxon>
        <taxon>Dikarya</taxon>
        <taxon>Ascomycota</taxon>
        <taxon>Saccharomycotina</taxon>
        <taxon>Saccharomycetes</taxon>
        <taxon>Saccharomycetales</taxon>
        <taxon>Saccharomycetaceae</taxon>
        <taxon>Zygosaccharomyces</taxon>
    </lineage>
</organism>
<reference evidence="1 2" key="1">
    <citation type="submission" date="2016-08" db="EMBL/GenBank/DDBJ databases">
        <title>Draft genome sequence of allopolyploid Zygosaccharomyces rouxii.</title>
        <authorList>
            <person name="Watanabe J."/>
            <person name="Uehara K."/>
            <person name="Mogi Y."/>
            <person name="Tsukioka Y."/>
        </authorList>
    </citation>
    <scope>NUCLEOTIDE SEQUENCE [LARGE SCALE GENOMIC DNA]</scope>
    <source>
        <strain evidence="1 2">NBRC 110957</strain>
    </source>
</reference>
<dbReference type="EMBL" id="BDGX01000045">
    <property type="protein sequence ID" value="GAV54999.1"/>
    <property type="molecule type" value="Genomic_DNA"/>
</dbReference>
<dbReference type="PANTHER" id="PTHR10957">
    <property type="entry name" value="RAP1 GTPASE-GDP DISSOCIATION STIMULATOR 1"/>
    <property type="match status" value="1"/>
</dbReference>
<gene>
    <name evidence="1" type="ORF">ZYGR_0AS03220</name>
</gene>
<name>A0A1Q3AGW9_ZYGRO</name>
<sequence>MDYEKVLFDLQPVIKAHNIDAIPLEGDSQERYLSVLDRVAVCLRSEHNRAVAGSSGLLKRLLEVLEETLAKCFGDVNLDPFWWKFASDLIRCVTNSLVDNDDNRKVLFEEKPTIMDRFVGHILTLKTENNEELQLRTVAMAKNMCLDNQDYVRRFSKIQSPLLSLLHRENDELLTLIGSELLADFLEIDQNIFLEDLQFFGEAIWIQSQAVKNQTDEPDEEDEDVLDDPALEILKNFTRCLEIVVSRETFLDFSDFSVSIVQIHLLQTLEELWPKQFENKLIHMRRLMTCVGHISAQESTENKNEREICYETIRQSDNGYKIGAVFIVLSNSIMSPNDVSQVSKDVSLQEIIQAASKLTDPMQTQGFFVLFKKLLTVSNAMDLKSDTIRDLSSVLKKIHDQSTFFKELSPLLDALLSKIFSVLPSFTVHDWLSDPNSPLLGLVKDRDSIISCLVLDKLLVSSKTTPSTITEPLWRTACKFQDQVASGEGNVSIFYIFQLAKTFGILLKNLESHHEPLKDSFKPWIIQLLEFIKPLKTKNDQASQSAVNNGKFVATMLLRLLEQNSSTEQDEQLKIMAKELF</sequence>
<comment type="caution">
    <text evidence="1">The sequence shown here is derived from an EMBL/GenBank/DDBJ whole genome shotgun (WGS) entry which is preliminary data.</text>
</comment>
<evidence type="ECO:0000313" key="1">
    <source>
        <dbReference type="EMBL" id="GAV54999.1"/>
    </source>
</evidence>